<organism evidence="1 2">
    <name type="scientific">Gulosibacter chungangensis</name>
    <dbReference type="NCBI Taxonomy" id="979746"/>
    <lineage>
        <taxon>Bacteria</taxon>
        <taxon>Bacillati</taxon>
        <taxon>Actinomycetota</taxon>
        <taxon>Actinomycetes</taxon>
        <taxon>Micrococcales</taxon>
        <taxon>Microbacteriaceae</taxon>
        <taxon>Gulosibacter</taxon>
    </lineage>
</organism>
<dbReference type="InterPro" id="IPR036250">
    <property type="entry name" value="AcylCo_DH-like_C"/>
</dbReference>
<sequence>MTDRTENRILTELPSDVETLANDLVEAAADCQGSPARMLEWLHRRAKASWPVVGEHTLQLWELLARTAAVDLVAVRALEPHLDALSIIEQAAGTGTRRWSDIDTDTDTWGVFAAEGKGLRLEASATASVSSASSHTEFRLNGIKPWCSLASTLDYALVSAHVPEGRQLFAVDLRHEGVRVDPIAWVSRGLSTVPSGPVSFTDVPATAVGEVGWYLERPGFAWGGGGVAACWFGGAYGLYRDIRAAAQQREPDQLALASLGRAARAIRDGRALLREAAERVDRGQFLWADALALRGSIVAICEDLLDIASQALGPAALAFDDAHARRVADLAMYVQQHHGARDDAALGEAILSDTNWSPTDPMIGATE</sequence>
<comment type="caution">
    <text evidence="1">The sequence shown here is derived from an EMBL/GenBank/DDBJ whole genome shotgun (WGS) entry which is preliminary data.</text>
</comment>
<dbReference type="SUPFAM" id="SSF56645">
    <property type="entry name" value="Acyl-CoA dehydrogenase NM domain-like"/>
    <property type="match status" value="1"/>
</dbReference>
<dbReference type="Gene3D" id="2.40.110.10">
    <property type="entry name" value="Butyryl-CoA Dehydrogenase, subunit A, domain 2"/>
    <property type="match status" value="1"/>
</dbReference>
<dbReference type="OrthoDB" id="107064at2"/>
<protein>
    <submittedName>
        <fullName evidence="1">Acyl-CoA dehydrogenase</fullName>
    </submittedName>
</protein>
<dbReference type="Proteomes" id="UP000433493">
    <property type="component" value="Unassembled WGS sequence"/>
</dbReference>
<dbReference type="RefSeq" id="WP_158053408.1">
    <property type="nucleotide sequence ID" value="NZ_WBKB01000012.1"/>
</dbReference>
<keyword evidence="2" id="KW-1185">Reference proteome</keyword>
<dbReference type="GO" id="GO:0016627">
    <property type="term" value="F:oxidoreductase activity, acting on the CH-CH group of donors"/>
    <property type="evidence" value="ECO:0007669"/>
    <property type="project" value="InterPro"/>
</dbReference>
<dbReference type="InterPro" id="IPR009100">
    <property type="entry name" value="AcylCoA_DH/oxidase_NM_dom_sf"/>
</dbReference>
<gene>
    <name evidence="1" type="ORF">F8O05_14210</name>
</gene>
<dbReference type="AlphaFoldDB" id="A0A7J5B7F1"/>
<dbReference type="InterPro" id="IPR046373">
    <property type="entry name" value="Acyl-CoA_Oxase/DH_mid-dom_sf"/>
</dbReference>
<dbReference type="EMBL" id="WBKB01000012">
    <property type="protein sequence ID" value="KAB1640847.1"/>
    <property type="molecule type" value="Genomic_DNA"/>
</dbReference>
<reference evidence="1 2" key="1">
    <citation type="submission" date="2019-09" db="EMBL/GenBank/DDBJ databases">
        <title>Phylogeny of genus Pseudoclavibacter and closely related genus.</title>
        <authorList>
            <person name="Li Y."/>
        </authorList>
    </citation>
    <scope>NUCLEOTIDE SEQUENCE [LARGE SCALE GENOMIC DNA]</scope>
    <source>
        <strain evidence="1 2">KCTC 13959</strain>
    </source>
</reference>
<dbReference type="SUPFAM" id="SSF47203">
    <property type="entry name" value="Acyl-CoA dehydrogenase C-terminal domain-like"/>
    <property type="match status" value="1"/>
</dbReference>
<evidence type="ECO:0000313" key="2">
    <source>
        <dbReference type="Proteomes" id="UP000433493"/>
    </source>
</evidence>
<proteinExistence type="predicted"/>
<accession>A0A7J5B7F1</accession>
<evidence type="ECO:0000313" key="1">
    <source>
        <dbReference type="EMBL" id="KAB1640847.1"/>
    </source>
</evidence>
<name>A0A7J5B7F1_9MICO</name>